<feature type="signal peptide" evidence="6">
    <location>
        <begin position="1"/>
        <end position="22"/>
    </location>
</feature>
<dbReference type="Gene3D" id="3.40.50.200">
    <property type="entry name" value="Peptidase S8/S53 domain"/>
    <property type="match status" value="2"/>
</dbReference>
<accession>A0A395LVY0</accession>
<dbReference type="PROSITE" id="PS51892">
    <property type="entry name" value="SUBTILASE"/>
    <property type="match status" value="1"/>
</dbReference>
<dbReference type="Proteomes" id="UP000266389">
    <property type="component" value="Unassembled WGS sequence"/>
</dbReference>
<evidence type="ECO:0000256" key="6">
    <source>
        <dbReference type="SAM" id="SignalP"/>
    </source>
</evidence>
<evidence type="ECO:0000313" key="8">
    <source>
        <dbReference type="EMBL" id="RFM22863.1"/>
    </source>
</evidence>
<keyword evidence="2 5" id="KW-0645">Protease</keyword>
<dbReference type="Gene3D" id="2.60.40.3170">
    <property type="match status" value="1"/>
</dbReference>
<feature type="domain" description="Peptidase S8/S53" evidence="7">
    <location>
        <begin position="56"/>
        <end position="469"/>
    </location>
</feature>
<evidence type="ECO:0000256" key="1">
    <source>
        <dbReference type="ARBA" id="ARBA00011073"/>
    </source>
</evidence>
<dbReference type="PROSITE" id="PS00137">
    <property type="entry name" value="SUBTILASE_HIS"/>
    <property type="match status" value="1"/>
</dbReference>
<dbReference type="GO" id="GO:0006508">
    <property type="term" value="P:proteolysis"/>
    <property type="evidence" value="ECO:0007669"/>
    <property type="project" value="UniProtKB-KW"/>
</dbReference>
<comment type="similarity">
    <text evidence="1 5">Belongs to the peptidase S8 family.</text>
</comment>
<keyword evidence="4 5" id="KW-0720">Serine protease</keyword>
<gene>
    <name evidence="8" type="ORF">D0433_13660</name>
</gene>
<proteinExistence type="inferred from homology"/>
<protein>
    <recommendedName>
        <fullName evidence="7">Peptidase S8/S53 domain-containing protein</fullName>
    </recommendedName>
</protein>
<evidence type="ECO:0000256" key="2">
    <source>
        <dbReference type="ARBA" id="ARBA00022670"/>
    </source>
</evidence>
<evidence type="ECO:0000256" key="3">
    <source>
        <dbReference type="ARBA" id="ARBA00022801"/>
    </source>
</evidence>
<dbReference type="InterPro" id="IPR022398">
    <property type="entry name" value="Peptidase_S8_His-AS"/>
</dbReference>
<dbReference type="InterPro" id="IPR000209">
    <property type="entry name" value="Peptidase_S8/S53_dom"/>
</dbReference>
<feature type="active site" description="Charge relay system" evidence="5">
    <location>
        <position position="65"/>
    </location>
</feature>
<dbReference type="PROSITE" id="PS00138">
    <property type="entry name" value="SUBTILASE_SER"/>
    <property type="match status" value="1"/>
</dbReference>
<dbReference type="Pfam" id="PF00082">
    <property type="entry name" value="Peptidase_S8"/>
    <property type="match status" value="1"/>
</dbReference>
<keyword evidence="3 5" id="KW-0378">Hydrolase</keyword>
<dbReference type="PRINTS" id="PR00723">
    <property type="entry name" value="SUBTILISIN"/>
</dbReference>
<keyword evidence="6" id="KW-0732">Signal</keyword>
<comment type="caution">
    <text evidence="8">The sequence shown here is derived from an EMBL/GenBank/DDBJ whole genome shotgun (WGS) entry which is preliminary data.</text>
</comment>
<organism evidence="8 9">
    <name type="scientific">Candidatus Thermochlorobacter aerophilus</name>
    <dbReference type="NCBI Taxonomy" id="1868324"/>
    <lineage>
        <taxon>Bacteria</taxon>
        <taxon>Pseudomonadati</taxon>
        <taxon>Chlorobiota</taxon>
        <taxon>Chlorobiia</taxon>
        <taxon>Chlorobiales</taxon>
        <taxon>Candidatus Thermochlorobacteriaceae</taxon>
        <taxon>Candidatus Thermochlorobacter</taxon>
    </lineage>
</organism>
<dbReference type="InterPro" id="IPR023828">
    <property type="entry name" value="Peptidase_S8_Ser-AS"/>
</dbReference>
<feature type="chain" id="PRO_5017326975" description="Peptidase S8/S53 domain-containing protein" evidence="6">
    <location>
        <begin position="23"/>
        <end position="955"/>
    </location>
</feature>
<evidence type="ECO:0000256" key="4">
    <source>
        <dbReference type="ARBA" id="ARBA00022825"/>
    </source>
</evidence>
<dbReference type="SUPFAM" id="SSF52743">
    <property type="entry name" value="Subtilisin-like"/>
    <property type="match status" value="1"/>
</dbReference>
<evidence type="ECO:0000259" key="7">
    <source>
        <dbReference type="Pfam" id="PF00082"/>
    </source>
</evidence>
<dbReference type="EMBL" id="PHFL01000072">
    <property type="protein sequence ID" value="RFM22863.1"/>
    <property type="molecule type" value="Genomic_DNA"/>
</dbReference>
<dbReference type="InterPro" id="IPR036852">
    <property type="entry name" value="Peptidase_S8/S53_dom_sf"/>
</dbReference>
<dbReference type="InterPro" id="IPR050131">
    <property type="entry name" value="Peptidase_S8_subtilisin-like"/>
</dbReference>
<dbReference type="InterPro" id="IPR015500">
    <property type="entry name" value="Peptidase_S8_subtilisin-rel"/>
</dbReference>
<feature type="active site" description="Charge relay system" evidence="5">
    <location>
        <position position="426"/>
    </location>
</feature>
<dbReference type="AlphaFoldDB" id="A0A395LVY0"/>
<dbReference type="PANTHER" id="PTHR43806:SF11">
    <property type="entry name" value="CEREVISIN-RELATED"/>
    <property type="match status" value="1"/>
</dbReference>
<dbReference type="InterPro" id="IPR046940">
    <property type="entry name" value="TPPII_Ig-like_sf"/>
</dbReference>
<reference evidence="8 9" key="1">
    <citation type="journal article" date="2011" name="ISME J.">
        <title>Community ecology of hot spring cyanobacterial mats: predominant populations and their functional potential.</title>
        <authorList>
            <person name="Klatt C.G."/>
            <person name="Wood J.M."/>
            <person name="Rusch D.B."/>
            <person name="Bateson M.M."/>
            <person name="Hamamura N."/>
            <person name="Heidelberg J.F."/>
            <person name="Grossman A.R."/>
            <person name="Bhaya D."/>
            <person name="Cohan F.M."/>
            <person name="Kuhl M."/>
            <person name="Bryant D.A."/>
            <person name="Ward D.M."/>
        </authorList>
    </citation>
    <scope>NUCLEOTIDE SEQUENCE [LARGE SCALE GENOMIC DNA]</scope>
    <source>
        <strain evidence="8">OS</strain>
    </source>
</reference>
<evidence type="ECO:0000256" key="5">
    <source>
        <dbReference type="PROSITE-ProRule" id="PRU01240"/>
    </source>
</evidence>
<dbReference type="GO" id="GO:0004252">
    <property type="term" value="F:serine-type endopeptidase activity"/>
    <property type="evidence" value="ECO:0007669"/>
    <property type="project" value="UniProtKB-UniRule"/>
</dbReference>
<feature type="active site" description="Charge relay system" evidence="5">
    <location>
        <position position="238"/>
    </location>
</feature>
<dbReference type="PANTHER" id="PTHR43806">
    <property type="entry name" value="PEPTIDASE S8"/>
    <property type="match status" value="1"/>
</dbReference>
<name>A0A395LVY0_9BACT</name>
<sequence>MLRWNSVLLAFLFASSLASVFAQDVQPPIKADKLSFISKTTCGVDVFLEKHPQADGRGVIIVILDTGIDMGIEGLKQTSLGTPKVIDVQDFSGGGDVPLIKAKVLMQDGRVELVDTVHALRLRGIESLPKPADGLYFIGAFDESRLKNSEVSDVDGDGKSETVFGIVAYRTHDGAVAFVDCNANGNLADEKPLRTYKERFDTFTFTPKDSTKLPVMTCALNIFLERNLVVLHFDDGAHGSHVAGIAAGYNIYATPLQPGYNGIAPGAELISLKISDGRIGQLSTTGSMKKAYDYAAHLARTQPKPVVVNMSFGVASELEGHADIEKYLDSLLEVTPNLYVCVSNGNEGPGISSTGLPASASRVISVGALLNRDIAYDAYSLDQKEHSIWSFSSRGAETPKPDLVAPGSAFSTVPNHSQMPLMSGTSMASPHVSGAIALLLSALLKEDPEGVRAGFYSQSVIKRALRASARPLGPTLAYNELDCGAGLLNVPRALDALRAYRKSGFAERAIDYTIRVASTVHGTEYGMSAAYHRSTVIPEAELFQVLPKFPPRMSPAEQEKFFRVLELRSTAPWLRLPQKNVLMRGSAGTTVRVIYDRRQLRTPGLYHAKVIATSAQRSSQSSFPEVEFELHNTLIVPYTFNNEGLITLSRQTLKPGEIRRYFFAVPKGASSFTVSVQREKGFDCEVTGAVVSPKGAVVTPIPLIPDGENESSVSVVRQLEPGVYEVVVQAESSAKTLSRFSLEVMIERVSFDIKTLTPTLLQATVTNSNTSMVRGSVSARIGSYSRTIIDTLYAGQIYRLPVMLNASDASLTMRVSMSKEDYNKNTDIALMIVDSTGRKLASLSVDAADESLRLINPYDKPAQVFFEIHYGFAYDNPNNFARLIISEIHGIQPIFLETSGNAAVELTPFIPVTFEWRIPSLPSLPAGYHYGGDMRFEDLFNRLQSIQPFTLPAAP</sequence>
<evidence type="ECO:0000313" key="9">
    <source>
        <dbReference type="Proteomes" id="UP000266389"/>
    </source>
</evidence>